<dbReference type="SUPFAM" id="SSF48371">
    <property type="entry name" value="ARM repeat"/>
    <property type="match status" value="2"/>
</dbReference>
<name>A0A1J4JI05_9EUKA</name>
<dbReference type="VEuPathDB" id="TrichDB:TRFO_35823"/>
<sequence length="1429" mass="158270">MNVDFSSFLYTIIIQLGDPNPDIVQLAKDALIEIGKTSPIKMAEALVKELTGYSSSNNINRVEILKTLHQIIKTNYQQQLISTTCGPIVNLLAFTPPVSSSITDECIEILNTLCDYNNIATSREFRSIPSNSSALVDFFISRTKQRELIFFIQDNRPAMAFNLFVSNIPKTADEKVRVLICQLLCELSDILIDTKTDLKILTEPLLSIIDTMMNSWSKTTPVNAQSSFLTAISAVVSAVDVLTLAPKLDRIVQFFNDAMSIQATRKAAATGISSILSIIERLRDKPKIQAAVSAKCLFDFVDHEYVNIQTDGSIMRAINSAIGGLTTLMTAYPKSPLEVVLKRIPSPASFYALNYFCNSFGDTYATDIGYALASTKFLTLPTDTKALYANCFFTLIKKCQTKVPSFDEALKNIATFVSEQQQSTGAAASRDTILQFTFVTKQFPESFKHVFPKILSVLIMPSLFYATPTLITVAAQNSSFIANNISQIGEANIDNANLLAHLLMFAFSELLTSSTKNELRHVIAAIAEVEYVEETEILVRSILSKHHEKSFHEKLTQSAQKLIDTYVFFGGDKPLFSTTNRGALLAAAATLLGNLLQSEYTVSQIDSVQRSLIARMNPQESLEIAAIAKFIGLTAALKPDNAVNFLRQQMDIIVMNNDNKLKFWKKKEKPLINATACTLAAGELFNYSPSSYSNFGSITMNLNVKFVEMKEVPNWAKMRVIESEFNRNSNDSKFTLTNAKQLATRASLCLQDCKDYASFMASMDALNAACHNNASMIDRADAVITSSLKFQEKGFKINEEADFILHVSKFIKNIVEAKKVNTSSVIMSFHDVISKNLTSVHWQSNVDAMLNVVNAFESVKDANLLKMIPIITTYFVVSNAKASQAAHDIAARLLGFIKPDVEQLAKDATTPPQIAQVLIDLQGETFNHEYVSLLFSTLVHHCHSQLGSASGSILRAFATTTQAERDTALFVKEYLTAVNEASDAIISLFRINKEVVIDALLSEPYSQAISTFTSSLFSNSEIRYDVLSLLLERAAGEFCENALSMLSSVKYSLPYAEKGELITMKLSMISMKLKNPAATTSICDIFSAMMGDKSCFSDVNSIDRKRMTSPTDAHLSLKQVFKVLIDKCGNDNKILYEMCLSYHNDEQYQEDVEVQTVLAVVLGQILGCPRTNHELANEIVELLTEETNNDFILTQRILSLGEVSAYATSSCGDKIIKFALDKVVTAPCQSLLTLQRVSQNLNDEQITKFNLEILDIVEKVIKQDAIKNNTSSLTILTLICSHPALLKDTQTTEKLWNLYPLILCTLFSSDRETAEKAIESINMRIGAPWMNTKVETCEEFAKVNAKSIEMAALAKNASNFTENLCKCTSHSNPKVRATAACIMITLLKQLNGKNPEIDSILKENIEKLMIDADENVRLSVATIFGLPSE</sequence>
<comment type="caution">
    <text evidence="1">The sequence shown here is derived from an EMBL/GenBank/DDBJ whole genome shotgun (WGS) entry which is preliminary data.</text>
</comment>
<dbReference type="GeneID" id="94845182"/>
<gene>
    <name evidence="1" type="ORF">TRFO_35823</name>
</gene>
<reference evidence="1" key="1">
    <citation type="submission" date="2016-10" db="EMBL/GenBank/DDBJ databases">
        <authorList>
            <person name="Benchimol M."/>
            <person name="Almeida L.G."/>
            <person name="Vasconcelos A.T."/>
            <person name="Perreira-Neves A."/>
            <person name="Rosa I.A."/>
            <person name="Tasca T."/>
            <person name="Bogo M.R."/>
            <person name="de Souza W."/>
        </authorList>
    </citation>
    <scope>NUCLEOTIDE SEQUENCE [LARGE SCALE GENOMIC DNA]</scope>
    <source>
        <strain evidence="1">K</strain>
    </source>
</reference>
<evidence type="ECO:0000313" key="1">
    <source>
        <dbReference type="EMBL" id="OHS97887.1"/>
    </source>
</evidence>
<dbReference type="OrthoDB" id="10638021at2759"/>
<dbReference type="EMBL" id="MLAK01001088">
    <property type="protein sequence ID" value="OHS97887.1"/>
    <property type="molecule type" value="Genomic_DNA"/>
</dbReference>
<dbReference type="InterPro" id="IPR011989">
    <property type="entry name" value="ARM-like"/>
</dbReference>
<keyword evidence="2" id="KW-1185">Reference proteome</keyword>
<dbReference type="InterPro" id="IPR016024">
    <property type="entry name" value="ARM-type_fold"/>
</dbReference>
<proteinExistence type="predicted"/>
<organism evidence="1 2">
    <name type="scientific">Tritrichomonas foetus</name>
    <dbReference type="NCBI Taxonomy" id="1144522"/>
    <lineage>
        <taxon>Eukaryota</taxon>
        <taxon>Metamonada</taxon>
        <taxon>Parabasalia</taxon>
        <taxon>Tritrichomonadida</taxon>
        <taxon>Tritrichomonadidae</taxon>
        <taxon>Tritrichomonas</taxon>
    </lineage>
</organism>
<dbReference type="Gene3D" id="1.25.10.10">
    <property type="entry name" value="Leucine-rich Repeat Variant"/>
    <property type="match status" value="1"/>
</dbReference>
<dbReference type="RefSeq" id="XP_068351024.1">
    <property type="nucleotide sequence ID" value="XM_068510478.1"/>
</dbReference>
<accession>A0A1J4JI05</accession>
<dbReference type="Proteomes" id="UP000179807">
    <property type="component" value="Unassembled WGS sequence"/>
</dbReference>
<protein>
    <submittedName>
        <fullName evidence="1">Uncharacterized protein</fullName>
    </submittedName>
</protein>
<evidence type="ECO:0000313" key="2">
    <source>
        <dbReference type="Proteomes" id="UP000179807"/>
    </source>
</evidence>